<evidence type="ECO:0000313" key="2">
    <source>
        <dbReference type="EMBL" id="KAJ8348253.1"/>
    </source>
</evidence>
<name>A0A9Q1INB0_SYNKA</name>
<proteinExistence type="predicted"/>
<organism evidence="2 3">
    <name type="scientific">Synaphobranchus kaupii</name>
    <name type="common">Kaup's arrowtooth eel</name>
    <dbReference type="NCBI Taxonomy" id="118154"/>
    <lineage>
        <taxon>Eukaryota</taxon>
        <taxon>Metazoa</taxon>
        <taxon>Chordata</taxon>
        <taxon>Craniata</taxon>
        <taxon>Vertebrata</taxon>
        <taxon>Euteleostomi</taxon>
        <taxon>Actinopterygii</taxon>
        <taxon>Neopterygii</taxon>
        <taxon>Teleostei</taxon>
        <taxon>Anguilliformes</taxon>
        <taxon>Synaphobranchidae</taxon>
        <taxon>Synaphobranchus</taxon>
    </lineage>
</organism>
<sequence>MDSAVKSKEETKALHKQNGSRSFKRELLRPYRNYARRGKWRRSALVRLTDGELLVGDMEVELRLELGLYALSVSSSDPRIRGQQGS</sequence>
<feature type="region of interest" description="Disordered" evidence="1">
    <location>
        <begin position="1"/>
        <end position="22"/>
    </location>
</feature>
<comment type="caution">
    <text evidence="2">The sequence shown here is derived from an EMBL/GenBank/DDBJ whole genome shotgun (WGS) entry which is preliminary data.</text>
</comment>
<dbReference type="Proteomes" id="UP001152622">
    <property type="component" value="Chromosome 10"/>
</dbReference>
<keyword evidence="3" id="KW-1185">Reference proteome</keyword>
<protein>
    <submittedName>
        <fullName evidence="2">Uncharacterized protein</fullName>
    </submittedName>
</protein>
<dbReference type="EMBL" id="JAINUF010000010">
    <property type="protein sequence ID" value="KAJ8348253.1"/>
    <property type="molecule type" value="Genomic_DNA"/>
</dbReference>
<accession>A0A9Q1INB0</accession>
<reference evidence="2" key="1">
    <citation type="journal article" date="2023" name="Science">
        <title>Genome structures resolve the early diversification of teleost fishes.</title>
        <authorList>
            <person name="Parey E."/>
            <person name="Louis A."/>
            <person name="Montfort J."/>
            <person name="Bouchez O."/>
            <person name="Roques C."/>
            <person name="Iampietro C."/>
            <person name="Lluch J."/>
            <person name="Castinel A."/>
            <person name="Donnadieu C."/>
            <person name="Desvignes T."/>
            <person name="Floi Bucao C."/>
            <person name="Jouanno E."/>
            <person name="Wen M."/>
            <person name="Mejri S."/>
            <person name="Dirks R."/>
            <person name="Jansen H."/>
            <person name="Henkel C."/>
            <person name="Chen W.J."/>
            <person name="Zahm M."/>
            <person name="Cabau C."/>
            <person name="Klopp C."/>
            <person name="Thompson A.W."/>
            <person name="Robinson-Rechavi M."/>
            <person name="Braasch I."/>
            <person name="Lecointre G."/>
            <person name="Bobe J."/>
            <person name="Postlethwait J.H."/>
            <person name="Berthelot C."/>
            <person name="Roest Crollius H."/>
            <person name="Guiguen Y."/>
        </authorList>
    </citation>
    <scope>NUCLEOTIDE SEQUENCE</scope>
    <source>
        <strain evidence="2">WJC10195</strain>
    </source>
</reference>
<dbReference type="AlphaFoldDB" id="A0A9Q1INB0"/>
<gene>
    <name evidence="2" type="ORF">SKAU_G00268420</name>
</gene>
<evidence type="ECO:0000256" key="1">
    <source>
        <dbReference type="SAM" id="MobiDB-lite"/>
    </source>
</evidence>
<feature type="compositionally biased region" description="Basic and acidic residues" evidence="1">
    <location>
        <begin position="1"/>
        <end position="13"/>
    </location>
</feature>
<evidence type="ECO:0000313" key="3">
    <source>
        <dbReference type="Proteomes" id="UP001152622"/>
    </source>
</evidence>